<evidence type="ECO:0000313" key="2">
    <source>
        <dbReference type="Proteomes" id="UP001236569"/>
    </source>
</evidence>
<dbReference type="Proteomes" id="UP001236569">
    <property type="component" value="Unassembled WGS sequence"/>
</dbReference>
<sequence>MQKISFYLILLFNFLSCNTDKKLNDHQLSLKISYLPGFVSTVKPLKCGEINNTYVLSRKDTMILDTLIIKQIIDELHYLKIKQSPKTDCDIRIQCELIIPEKDTINLCIGKSNCIIKNGAQMSQGDKVIYLLRNYSGYYNSFSNEELQIFEELRSNKISSLH</sequence>
<comment type="caution">
    <text evidence="1">The sequence shown here is derived from an EMBL/GenBank/DDBJ whole genome shotgun (WGS) entry which is preliminary data.</text>
</comment>
<evidence type="ECO:0000313" key="1">
    <source>
        <dbReference type="EMBL" id="MDI9866854.1"/>
    </source>
</evidence>
<dbReference type="RefSeq" id="WP_283371595.1">
    <property type="nucleotide sequence ID" value="NZ_JASHID010000021.1"/>
</dbReference>
<evidence type="ECO:0008006" key="3">
    <source>
        <dbReference type="Google" id="ProtNLM"/>
    </source>
</evidence>
<name>A0ABT6YTC3_9BACT</name>
<accession>A0ABT6YTC3</accession>
<dbReference type="EMBL" id="JASHID010000021">
    <property type="protein sequence ID" value="MDI9866854.1"/>
    <property type="molecule type" value="Genomic_DNA"/>
</dbReference>
<keyword evidence="2" id="KW-1185">Reference proteome</keyword>
<protein>
    <recommendedName>
        <fullName evidence="3">Lipoprotein</fullName>
    </recommendedName>
</protein>
<reference evidence="1 2" key="1">
    <citation type="submission" date="2023-05" db="EMBL/GenBank/DDBJ databases">
        <title>Novel species of genus Flectobacillus isolated from stream in China.</title>
        <authorList>
            <person name="Lu H."/>
        </authorList>
    </citation>
    <scope>NUCLEOTIDE SEQUENCE [LARGE SCALE GENOMIC DNA]</scope>
    <source>
        <strain evidence="1 2">DC10W</strain>
    </source>
</reference>
<gene>
    <name evidence="1" type="ORF">QM480_21125</name>
</gene>
<organism evidence="1 2">
    <name type="scientific">Flectobacillus longus</name>
    <dbReference type="NCBI Taxonomy" id="2984207"/>
    <lineage>
        <taxon>Bacteria</taxon>
        <taxon>Pseudomonadati</taxon>
        <taxon>Bacteroidota</taxon>
        <taxon>Cytophagia</taxon>
        <taxon>Cytophagales</taxon>
        <taxon>Flectobacillaceae</taxon>
        <taxon>Flectobacillus</taxon>
    </lineage>
</organism>
<proteinExistence type="predicted"/>